<keyword evidence="1" id="KW-0732">Signal</keyword>
<evidence type="ECO:0000256" key="1">
    <source>
        <dbReference type="ARBA" id="ARBA00022729"/>
    </source>
</evidence>
<dbReference type="EMBL" id="FNEG01000008">
    <property type="protein sequence ID" value="SDJ71607.1"/>
    <property type="molecule type" value="Genomic_DNA"/>
</dbReference>
<dbReference type="EMBL" id="UAWB01000001">
    <property type="protein sequence ID" value="SQB26479.1"/>
    <property type="molecule type" value="Genomic_DNA"/>
</dbReference>
<organism evidence="4 6">
    <name type="scientific">Chryseobacterium jejuense</name>
    <dbReference type="NCBI Taxonomy" id="445960"/>
    <lineage>
        <taxon>Bacteria</taxon>
        <taxon>Pseudomonadati</taxon>
        <taxon>Bacteroidota</taxon>
        <taxon>Flavobacteriia</taxon>
        <taxon>Flavobacteriales</taxon>
        <taxon>Weeksellaceae</taxon>
        <taxon>Chryseobacterium group</taxon>
        <taxon>Chryseobacterium</taxon>
    </lineage>
</organism>
<dbReference type="NCBIfam" id="TIGR04183">
    <property type="entry name" value="Por_Secre_tail"/>
    <property type="match status" value="1"/>
</dbReference>
<evidence type="ECO:0000313" key="3">
    <source>
        <dbReference type="EMBL" id="SDJ71607.1"/>
    </source>
</evidence>
<dbReference type="OrthoDB" id="9805760at2"/>
<protein>
    <submittedName>
        <fullName evidence="3 4">Por secretion system C-terminal sorting domain</fullName>
    </submittedName>
</protein>
<dbReference type="InterPro" id="IPR026444">
    <property type="entry name" value="Secre_tail"/>
</dbReference>
<proteinExistence type="predicted"/>
<reference evidence="4 6" key="2">
    <citation type="submission" date="2018-06" db="EMBL/GenBank/DDBJ databases">
        <authorList>
            <consortium name="Pathogen Informatics"/>
            <person name="Doyle S."/>
        </authorList>
    </citation>
    <scope>NUCLEOTIDE SEQUENCE [LARGE SCALE GENOMIC DNA]</scope>
    <source>
        <strain evidence="4 6">NCTC13492</strain>
    </source>
</reference>
<gene>
    <name evidence="4" type="ORF">NCTC13492_00145</name>
    <name evidence="3" type="ORF">SAMN05421542_4191</name>
</gene>
<feature type="domain" description="Secretion system C-terminal sorting" evidence="2">
    <location>
        <begin position="275"/>
        <end position="340"/>
    </location>
</feature>
<evidence type="ECO:0000313" key="4">
    <source>
        <dbReference type="EMBL" id="SQB26479.1"/>
    </source>
</evidence>
<reference evidence="3 5" key="1">
    <citation type="submission" date="2016-10" db="EMBL/GenBank/DDBJ databases">
        <authorList>
            <person name="Varghese N."/>
            <person name="Submissions S."/>
        </authorList>
    </citation>
    <scope>NUCLEOTIDE SEQUENCE [LARGE SCALE GENOMIC DNA]</scope>
    <source>
        <strain evidence="3 5">DSM 19299</strain>
    </source>
</reference>
<dbReference type="Pfam" id="PF18962">
    <property type="entry name" value="Por_Secre_tail"/>
    <property type="match status" value="1"/>
</dbReference>
<dbReference type="RefSeq" id="WP_089738955.1">
    <property type="nucleotide sequence ID" value="NZ_FNEG01000008.1"/>
</dbReference>
<accession>A0A2X2XL20</accession>
<dbReference type="Proteomes" id="UP000199426">
    <property type="component" value="Unassembled WGS sequence"/>
</dbReference>
<evidence type="ECO:0000313" key="5">
    <source>
        <dbReference type="Proteomes" id="UP000199426"/>
    </source>
</evidence>
<dbReference type="AlphaFoldDB" id="A0A2X2XL20"/>
<evidence type="ECO:0000313" key="6">
    <source>
        <dbReference type="Proteomes" id="UP000251670"/>
    </source>
</evidence>
<evidence type="ECO:0000259" key="2">
    <source>
        <dbReference type="Pfam" id="PF18962"/>
    </source>
</evidence>
<keyword evidence="5" id="KW-1185">Reference proteome</keyword>
<dbReference type="STRING" id="445960.SAMN05421542_4191"/>
<dbReference type="Proteomes" id="UP000251670">
    <property type="component" value="Unassembled WGS sequence"/>
</dbReference>
<sequence length="343" mass="36574">MVGDLSFAVRNLGIGIMLMAGSVLSAQQGCNNTDPGNNVGDLGCVTFTYRGQPVTYITVRTADGNIWLKQNLGSERVAESMNDDKAYGDLFQWGRWDDGHQLRTSSTAFAPSSNTPDGLQGEASFVTGSPAWWSTNGLDDKWSGTGFSEITETIGVDPCKAIGNGWRLPSQGEWGDIAQAVGIQSPVKAFEGILKLPMGGFRNSSDGGFTFVGQKGYYWSSTATGIGGKYLYIGTLVANASAGASRGQGSSVRCMKTQDQLGTTDIHLKRNKVEVYPNPVKGILTLKSDPVIEGVKILNAVGQSIGASFSDNKVNMNSLPSGLYMIELKLKNGESVVKKIMKN</sequence>
<name>A0A2X2XL20_CHRJE</name>